<name>A0ACB7EED2_NIBAL</name>
<organism evidence="1 2">
    <name type="scientific">Nibea albiflora</name>
    <name type="common">Yellow drum</name>
    <name type="synonym">Corvina albiflora</name>
    <dbReference type="NCBI Taxonomy" id="240163"/>
    <lineage>
        <taxon>Eukaryota</taxon>
        <taxon>Metazoa</taxon>
        <taxon>Chordata</taxon>
        <taxon>Craniata</taxon>
        <taxon>Vertebrata</taxon>
        <taxon>Euteleostomi</taxon>
        <taxon>Actinopterygii</taxon>
        <taxon>Neopterygii</taxon>
        <taxon>Teleostei</taxon>
        <taxon>Neoteleostei</taxon>
        <taxon>Acanthomorphata</taxon>
        <taxon>Eupercaria</taxon>
        <taxon>Sciaenidae</taxon>
        <taxon>Nibea</taxon>
    </lineage>
</organism>
<accession>A0ACB7EED2</accession>
<reference evidence="1" key="1">
    <citation type="submission" date="2020-04" db="EMBL/GenBank/DDBJ databases">
        <title>A chromosome-scale assembly and high-density genetic map of the yellow drum (Nibea albiflora) genome.</title>
        <authorList>
            <person name="Xu D."/>
            <person name="Zhang W."/>
            <person name="Chen R."/>
            <person name="Tan P."/>
            <person name="Wang L."/>
            <person name="Song H."/>
            <person name="Tian L."/>
            <person name="Zhu Q."/>
            <person name="Wang B."/>
        </authorList>
    </citation>
    <scope>NUCLEOTIDE SEQUENCE</scope>
    <source>
        <strain evidence="1">ZJHYS-2018</strain>
    </source>
</reference>
<dbReference type="Proteomes" id="UP000805704">
    <property type="component" value="Chromosome 9"/>
</dbReference>
<evidence type="ECO:0000313" key="1">
    <source>
        <dbReference type="EMBL" id="KAG8000356.1"/>
    </source>
</evidence>
<keyword evidence="2" id="KW-1185">Reference proteome</keyword>
<comment type="caution">
    <text evidence="1">The sequence shown here is derived from an EMBL/GenBank/DDBJ whole genome shotgun (WGS) entry which is preliminary data.</text>
</comment>
<proteinExistence type="predicted"/>
<sequence>MSAKVDEVTVSLRSLVEAGDHGSTELGDLAHYLATLRCAPGGVYRQVLGGFQRRGSTVDTWGTSSTWSALTSPSRSHLQHHLRSTQVEEEEERTQGTVPWRTASRTSATCMRPPIHTHTPTPAPSYSCSADMYQDPSAGRVPGHPPPAPVSYHPPPVLQLGAQTDRGRRRAAVHHA</sequence>
<dbReference type="EMBL" id="CM024797">
    <property type="protein sequence ID" value="KAG8000356.1"/>
    <property type="molecule type" value="Genomic_DNA"/>
</dbReference>
<gene>
    <name evidence="1" type="ORF">GBF38_002626</name>
</gene>
<evidence type="ECO:0000313" key="2">
    <source>
        <dbReference type="Proteomes" id="UP000805704"/>
    </source>
</evidence>
<protein>
    <submittedName>
        <fullName evidence="1">Uncharacterized protein</fullName>
    </submittedName>
</protein>